<accession>A0ABY7VQ60</accession>
<dbReference type="EMBL" id="CP117811">
    <property type="protein sequence ID" value="WDE96321.1"/>
    <property type="molecule type" value="Genomic_DNA"/>
</dbReference>
<name>A0ABY7VQ60_9BACT</name>
<organism evidence="1 2">
    <name type="scientific">Lentisphaera profundi</name>
    <dbReference type="NCBI Taxonomy" id="1658616"/>
    <lineage>
        <taxon>Bacteria</taxon>
        <taxon>Pseudomonadati</taxon>
        <taxon>Lentisphaerota</taxon>
        <taxon>Lentisphaeria</taxon>
        <taxon>Lentisphaerales</taxon>
        <taxon>Lentisphaeraceae</taxon>
        <taxon>Lentisphaera</taxon>
    </lineage>
</organism>
<sequence length="67" mass="7833">MNVLAEIKQMSLSEKLMTMEQLWNELQNSQEGVQSPPWHKEVLKAREGNEKFIDWSDAKKAIRNSCK</sequence>
<reference evidence="1 2" key="1">
    <citation type="submission" date="2023-02" db="EMBL/GenBank/DDBJ databases">
        <title>Genome sequence of Lentisphaera profundi SAORIC-696.</title>
        <authorList>
            <person name="Kim e."/>
            <person name="Cho J.-C."/>
            <person name="Choi A."/>
            <person name="Kang I."/>
        </authorList>
    </citation>
    <scope>NUCLEOTIDE SEQUENCE [LARGE SCALE GENOMIC DNA]</scope>
    <source>
        <strain evidence="1 2">SAORIC-696</strain>
    </source>
</reference>
<keyword evidence="2" id="KW-1185">Reference proteome</keyword>
<evidence type="ECO:0000313" key="1">
    <source>
        <dbReference type="EMBL" id="WDE96321.1"/>
    </source>
</evidence>
<dbReference type="Proteomes" id="UP001214250">
    <property type="component" value="Chromosome 1"/>
</dbReference>
<protein>
    <submittedName>
        <fullName evidence="1">Addiction module protein</fullName>
    </submittedName>
</protein>
<proteinExistence type="predicted"/>
<dbReference type="InterPro" id="IPR013406">
    <property type="entry name" value="CHP02574_addiction_mod"/>
</dbReference>
<gene>
    <name evidence="1" type="ORF">PQO03_11435</name>
</gene>
<dbReference type="RefSeq" id="WP_274150394.1">
    <property type="nucleotide sequence ID" value="NZ_CP117811.1"/>
</dbReference>
<dbReference type="Pfam" id="PF09720">
    <property type="entry name" value="Unstab_antitox"/>
    <property type="match status" value="1"/>
</dbReference>
<evidence type="ECO:0000313" key="2">
    <source>
        <dbReference type="Proteomes" id="UP001214250"/>
    </source>
</evidence>